<evidence type="ECO:0000259" key="14">
    <source>
        <dbReference type="Pfam" id="PF13476"/>
    </source>
</evidence>
<dbReference type="RefSeq" id="WP_023172898.1">
    <property type="nucleotide sequence ID" value="NC_022600.1"/>
</dbReference>
<evidence type="ECO:0000256" key="10">
    <source>
        <dbReference type="ARBA" id="ARBA00023054"/>
    </source>
</evidence>
<keyword evidence="10 12" id="KW-0175">Coiled coil</keyword>
<dbReference type="GO" id="GO:0005524">
    <property type="term" value="F:ATP binding"/>
    <property type="evidence" value="ECO:0007669"/>
    <property type="project" value="UniProtKB-KW"/>
</dbReference>
<dbReference type="PATRIC" id="fig|1183438.3.peg.1519"/>
<comment type="similarity">
    <text evidence="1">Belongs to the SMC family. SbcC subfamily.</text>
</comment>
<evidence type="ECO:0000256" key="7">
    <source>
        <dbReference type="ARBA" id="ARBA00022801"/>
    </source>
</evidence>
<dbReference type="KEGG" id="glj:GKIL_1543"/>
<feature type="coiled-coil region" evidence="12">
    <location>
        <begin position="405"/>
        <end position="597"/>
    </location>
</feature>
<reference evidence="15 16" key="1">
    <citation type="journal article" date="2013" name="PLoS ONE">
        <title>Cultivation and Complete Genome Sequencing of Gloeobacter kilaueensis sp. nov., from a Lava Cave in Kilauea Caldera, Hawai'i.</title>
        <authorList>
            <person name="Saw J.H."/>
            <person name="Schatz M."/>
            <person name="Brown M.V."/>
            <person name="Kunkel D.D."/>
            <person name="Foster J.S."/>
            <person name="Shick H."/>
            <person name="Christensen S."/>
            <person name="Hou S."/>
            <person name="Wan X."/>
            <person name="Donachie S.P."/>
        </authorList>
    </citation>
    <scope>NUCLEOTIDE SEQUENCE [LARGE SCALE GENOMIC DNA]</scope>
    <source>
        <strain evidence="16">JS</strain>
    </source>
</reference>
<keyword evidence="11" id="KW-0234">DNA repair</keyword>
<evidence type="ECO:0000256" key="3">
    <source>
        <dbReference type="ARBA" id="ARBA00013368"/>
    </source>
</evidence>
<dbReference type="Pfam" id="PF13558">
    <property type="entry name" value="SbcC_Walker_B"/>
    <property type="match status" value="1"/>
</dbReference>
<evidence type="ECO:0000256" key="5">
    <source>
        <dbReference type="ARBA" id="ARBA00022741"/>
    </source>
</evidence>
<evidence type="ECO:0000256" key="2">
    <source>
        <dbReference type="ARBA" id="ARBA00011322"/>
    </source>
</evidence>
<keyword evidence="4" id="KW-0479">Metal-binding</keyword>
<dbReference type="GO" id="GO:0046872">
    <property type="term" value="F:metal ion binding"/>
    <property type="evidence" value="ECO:0007669"/>
    <property type="project" value="UniProtKB-KW"/>
</dbReference>
<dbReference type="HOGENOM" id="CLU_004785_0_2_3"/>
<sequence>MIPLQLSLSNFLSYRDGHLDFSGMHTACICGVNGAGKSSLLEALTWVLWGKSRAESDDDVVRRGATEARVDLSFRCEGQLFRIIRTRLLAKASSLEFQVGDGGGFRTLTRQSMRATQEAINEVLKMDYETFINSAYLRQGRADEFTIKRPAERKEVLVEILSLNRYEQLCERSKEHEKHFATRVQMLKESLQRSRLAIAERSQLEARRNAIAADLEQLRERHTEIEERLKFFNAQARAREQFQQQLVRLEQQIQQLSTALSRQHTQLERQARTVQELEVLLAQEGQIAQGCARYQQLHAEEAALSERSKSHKDLSEKRTELERRLDEARHQRELQLQAQKSRLDTLLLQRGEAQATLKDAAKIEQGLADLARAREVLNGYDQRQREFFPLNGEKDQIEKDIHRAYSDLAAQIAVREQQLRQLQQEMGRRAFHEQTYQKVSEKIEQLEKKRVYQQRVAEKGLERREFEGRLKLQQERLRKELEQLAEKTQLLAAEGESACPLCGGPLDGEHRQQLREQHQQLHAEIDDQLVLLTHQISTAEHEVRVLRGEYAELVRELEQLPSLLQQQAQLRLQLTTIEAHRTQIQQLRSEIQEIGTQLERGDYAHDLKKRHAELLQQMQLVGYDEKDHAMARAEVDRWRWAEIKASELARAQRQLAQLESEIPALEATCGTLHTELATHDYAQDLRAQLATIHQQLNALGYDFNAHQNVRKQVSEHQHWLSRHAELIKARNRYPEERSILQEAKKAWQDSSEQLASLQQQRQIQQRELADLADPSEAIVLWQLEERTSRARQEEQLSELGAAHQRLVQIAQIESQTTQQQRELEDAQRQQLLYKELSRAFGKNGIQTLIIENVLPELESETNRLLARLADSQLHVQFVTQRAAKNAKKLIDTLDILIADARGTRPYETYSGGEAYRVNFAIRLALSRLLARRSGAALQTLIIDEGFGTQDQQGRERLVQSINAVADDFACILVITHIHELKEAFQSRIEVEKSHQGSQLQVVL</sequence>
<dbReference type="STRING" id="1183438.GKIL_1543"/>
<dbReference type="AlphaFoldDB" id="U5QJI5"/>
<dbReference type="eggNOG" id="COG0419">
    <property type="taxonomic scope" value="Bacteria"/>
</dbReference>
<keyword evidence="6" id="KW-0227">DNA damage</keyword>
<feature type="coiled-coil region" evidence="12">
    <location>
        <begin position="641"/>
        <end position="668"/>
    </location>
</feature>
<organism evidence="15 16">
    <name type="scientific">Gloeobacter kilaueensis (strain ATCC BAA-2537 / CCAP 1431/1 / ULC 316 / JS1)</name>
    <dbReference type="NCBI Taxonomy" id="1183438"/>
    <lineage>
        <taxon>Bacteria</taxon>
        <taxon>Bacillati</taxon>
        <taxon>Cyanobacteriota</taxon>
        <taxon>Cyanophyceae</taxon>
        <taxon>Gloeobacterales</taxon>
        <taxon>Gloeobacteraceae</taxon>
        <taxon>Gloeobacter</taxon>
    </lineage>
</organism>
<dbReference type="Gene3D" id="3.40.50.300">
    <property type="entry name" value="P-loop containing nucleotide triphosphate hydrolases"/>
    <property type="match status" value="2"/>
</dbReference>
<evidence type="ECO:0000259" key="13">
    <source>
        <dbReference type="Pfam" id="PF04423"/>
    </source>
</evidence>
<dbReference type="GO" id="GO:0006302">
    <property type="term" value="P:double-strand break repair"/>
    <property type="evidence" value="ECO:0007669"/>
    <property type="project" value="InterPro"/>
</dbReference>
<feature type="domain" description="Zinc-hook" evidence="13">
    <location>
        <begin position="477"/>
        <end position="529"/>
    </location>
</feature>
<keyword evidence="9" id="KW-0067">ATP-binding</keyword>
<keyword evidence="7" id="KW-0378">Hydrolase</keyword>
<evidence type="ECO:0000256" key="6">
    <source>
        <dbReference type="ARBA" id="ARBA00022763"/>
    </source>
</evidence>
<evidence type="ECO:0000313" key="15">
    <source>
        <dbReference type="EMBL" id="AGY57789.1"/>
    </source>
</evidence>
<gene>
    <name evidence="15" type="primary">sbcC</name>
    <name evidence="15" type="ORF">GKIL_1543</name>
</gene>
<name>U5QJI5_GLOK1</name>
<evidence type="ECO:0000256" key="8">
    <source>
        <dbReference type="ARBA" id="ARBA00022833"/>
    </source>
</evidence>
<dbReference type="SUPFAM" id="SSF75712">
    <property type="entry name" value="Rad50 coiled-coil Zn hook"/>
    <property type="match status" value="1"/>
</dbReference>
<keyword evidence="16" id="KW-1185">Reference proteome</keyword>
<dbReference type="InterPro" id="IPR027417">
    <property type="entry name" value="P-loop_NTPase"/>
</dbReference>
<dbReference type="Proteomes" id="UP000017396">
    <property type="component" value="Chromosome"/>
</dbReference>
<dbReference type="Pfam" id="PF04423">
    <property type="entry name" value="Rad50_zn_hook"/>
    <property type="match status" value="1"/>
</dbReference>
<dbReference type="EMBL" id="CP003587">
    <property type="protein sequence ID" value="AGY57789.1"/>
    <property type="molecule type" value="Genomic_DNA"/>
</dbReference>
<evidence type="ECO:0000313" key="16">
    <source>
        <dbReference type="Proteomes" id="UP000017396"/>
    </source>
</evidence>
<evidence type="ECO:0000256" key="4">
    <source>
        <dbReference type="ARBA" id="ARBA00022723"/>
    </source>
</evidence>
<proteinExistence type="inferred from homology"/>
<dbReference type="SUPFAM" id="SSF52540">
    <property type="entry name" value="P-loop containing nucleoside triphosphate hydrolases"/>
    <property type="match status" value="2"/>
</dbReference>
<evidence type="ECO:0000256" key="1">
    <source>
        <dbReference type="ARBA" id="ARBA00006930"/>
    </source>
</evidence>
<dbReference type="PANTHER" id="PTHR32114:SF2">
    <property type="entry name" value="ABC TRANSPORTER ABCH.3"/>
    <property type="match status" value="1"/>
</dbReference>
<feature type="coiled-coil region" evidence="12">
    <location>
        <begin position="311"/>
        <end position="338"/>
    </location>
</feature>
<keyword evidence="5" id="KW-0547">Nucleotide-binding</keyword>
<dbReference type="OrthoDB" id="9795626at2"/>
<keyword evidence="8" id="KW-0862">Zinc</keyword>
<accession>U5QJI5</accession>
<comment type="subunit">
    <text evidence="2">Heterodimer of SbcC and SbcD.</text>
</comment>
<dbReference type="Gene3D" id="1.10.287.510">
    <property type="entry name" value="Helix hairpin bin"/>
    <property type="match status" value="1"/>
</dbReference>
<dbReference type="InterPro" id="IPR038729">
    <property type="entry name" value="Rad50/SbcC_AAA"/>
</dbReference>
<evidence type="ECO:0000256" key="11">
    <source>
        <dbReference type="ARBA" id="ARBA00023204"/>
    </source>
</evidence>
<protein>
    <recommendedName>
        <fullName evidence="3">Nuclease SbcCD subunit C</fullName>
    </recommendedName>
</protein>
<dbReference type="Pfam" id="PF13476">
    <property type="entry name" value="AAA_23"/>
    <property type="match status" value="1"/>
</dbReference>
<feature type="domain" description="Rad50/SbcC-type AAA" evidence="14">
    <location>
        <begin position="5"/>
        <end position="257"/>
    </location>
</feature>
<evidence type="ECO:0000256" key="9">
    <source>
        <dbReference type="ARBA" id="ARBA00022840"/>
    </source>
</evidence>
<feature type="coiled-coil region" evidence="12">
    <location>
        <begin position="201"/>
        <end position="266"/>
    </location>
</feature>
<evidence type="ECO:0000256" key="12">
    <source>
        <dbReference type="SAM" id="Coils"/>
    </source>
</evidence>
<dbReference type="PANTHER" id="PTHR32114">
    <property type="entry name" value="ABC TRANSPORTER ABCH.3"/>
    <property type="match status" value="1"/>
</dbReference>
<dbReference type="GO" id="GO:0016887">
    <property type="term" value="F:ATP hydrolysis activity"/>
    <property type="evidence" value="ECO:0007669"/>
    <property type="project" value="InterPro"/>
</dbReference>
<dbReference type="InterPro" id="IPR013134">
    <property type="entry name" value="Zn_hook_RAD50"/>
</dbReference>